<feature type="domain" description="SH3" evidence="5">
    <location>
        <begin position="1"/>
        <end position="65"/>
    </location>
</feature>
<organism evidence="6">
    <name type="scientific">Aplanochytrium stocchinoi</name>
    <dbReference type="NCBI Taxonomy" id="215587"/>
    <lineage>
        <taxon>Eukaryota</taxon>
        <taxon>Sar</taxon>
        <taxon>Stramenopiles</taxon>
        <taxon>Bigyra</taxon>
        <taxon>Labyrinthulomycetes</taxon>
        <taxon>Thraustochytrida</taxon>
        <taxon>Thraustochytriidae</taxon>
        <taxon>Aplanochytrium</taxon>
    </lineage>
</organism>
<proteinExistence type="predicted"/>
<dbReference type="PROSITE" id="PS50002">
    <property type="entry name" value="SH3"/>
    <property type="match status" value="1"/>
</dbReference>
<evidence type="ECO:0000313" key="6">
    <source>
        <dbReference type="EMBL" id="CAE0448789.1"/>
    </source>
</evidence>
<dbReference type="Gene3D" id="2.30.30.40">
    <property type="entry name" value="SH3 Domains"/>
    <property type="match status" value="1"/>
</dbReference>
<keyword evidence="3" id="KW-0175">Coiled coil</keyword>
<feature type="region of interest" description="Disordered" evidence="4">
    <location>
        <begin position="61"/>
        <end position="101"/>
    </location>
</feature>
<reference evidence="6" key="1">
    <citation type="submission" date="2021-01" db="EMBL/GenBank/DDBJ databases">
        <authorList>
            <person name="Corre E."/>
            <person name="Pelletier E."/>
            <person name="Niang G."/>
            <person name="Scheremetjew M."/>
            <person name="Finn R."/>
            <person name="Kale V."/>
            <person name="Holt S."/>
            <person name="Cochrane G."/>
            <person name="Meng A."/>
            <person name="Brown T."/>
            <person name="Cohen L."/>
        </authorList>
    </citation>
    <scope>NUCLEOTIDE SEQUENCE</scope>
    <source>
        <strain evidence="6">GSBS06</strain>
    </source>
</reference>
<evidence type="ECO:0000256" key="4">
    <source>
        <dbReference type="SAM" id="MobiDB-lite"/>
    </source>
</evidence>
<dbReference type="InterPro" id="IPR036028">
    <property type="entry name" value="SH3-like_dom_sf"/>
</dbReference>
<keyword evidence="1 2" id="KW-0728">SH3 domain</keyword>
<dbReference type="EMBL" id="HBIN01025908">
    <property type="protein sequence ID" value="CAE0448789.1"/>
    <property type="molecule type" value="Transcribed_RNA"/>
</dbReference>
<feature type="coiled-coil region" evidence="3">
    <location>
        <begin position="204"/>
        <end position="231"/>
    </location>
</feature>
<dbReference type="SUPFAM" id="SSF50044">
    <property type="entry name" value="SH3-domain"/>
    <property type="match status" value="1"/>
</dbReference>
<name>A0A7S3V3A6_9STRA</name>
<accession>A0A7S3V3A6</accession>
<dbReference type="SMART" id="SM00326">
    <property type="entry name" value="SH3"/>
    <property type="match status" value="1"/>
</dbReference>
<sequence length="258" mass="28506">MSLVKVLFDFNAQDVGELSVVVGEVVRLSSTGQSPQNSGWTLVEKIAPPYGKGYVPTGYLGSQTKGSEIDADKGSPTSEGASGVEEGEVEPTKVTSFARIRRLSDPRLPEHLLETLAASDPNSPAVTGARRNFMRTAEGEPSAPSPSTSRKIEALRPKVGKTDLVEYKRSDKEKVGVLPIELEKIFSRHDHWFEQVMDARARQYGTMEAALSRVNKRMAQAREKSEQIVSNIMQLDAALENDKQKWRNVNRNESLNVH</sequence>
<evidence type="ECO:0000256" key="2">
    <source>
        <dbReference type="PROSITE-ProRule" id="PRU00192"/>
    </source>
</evidence>
<dbReference type="InterPro" id="IPR001452">
    <property type="entry name" value="SH3_domain"/>
</dbReference>
<protein>
    <recommendedName>
        <fullName evidence="5">SH3 domain-containing protein</fullName>
    </recommendedName>
</protein>
<evidence type="ECO:0000259" key="5">
    <source>
        <dbReference type="PROSITE" id="PS50002"/>
    </source>
</evidence>
<gene>
    <name evidence="6" type="ORF">ASTO00021_LOCUS18756</name>
</gene>
<evidence type="ECO:0000256" key="3">
    <source>
        <dbReference type="SAM" id="Coils"/>
    </source>
</evidence>
<evidence type="ECO:0000256" key="1">
    <source>
        <dbReference type="ARBA" id="ARBA00022443"/>
    </source>
</evidence>
<dbReference type="AlphaFoldDB" id="A0A7S3V3A6"/>